<proteinExistence type="inferred from homology"/>
<dbReference type="GO" id="GO:0005829">
    <property type="term" value="C:cytosol"/>
    <property type="evidence" value="ECO:0007669"/>
    <property type="project" value="TreeGrafter"/>
</dbReference>
<dbReference type="GO" id="GO:0006520">
    <property type="term" value="P:amino acid metabolic process"/>
    <property type="evidence" value="ECO:0007669"/>
    <property type="project" value="InterPro"/>
</dbReference>
<dbReference type="PANTHER" id="PTHR45229">
    <property type="entry name" value="CONSTITUTIVE ORNITHINE DECARBOXYLASE"/>
    <property type="match status" value="1"/>
</dbReference>
<evidence type="ECO:0000256" key="1">
    <source>
        <dbReference type="ARBA" id="ARBA00010671"/>
    </source>
</evidence>
<feature type="domain" description="Orn/Lys/Arg decarboxylases family 1 pyridoxal-P attachment site" evidence="5">
    <location>
        <begin position="317"/>
        <end position="331"/>
    </location>
</feature>
<evidence type="ECO:0000313" key="6">
    <source>
        <dbReference type="EMBL" id="KRK37172.1"/>
    </source>
</evidence>
<dbReference type="InterPro" id="IPR015421">
    <property type="entry name" value="PyrdxlP-dep_Trfase_major"/>
</dbReference>
<keyword evidence="4" id="KW-0456">Lyase</keyword>
<name>A0A0R1H0F7_9LACO</name>
<dbReference type="InterPro" id="IPR036633">
    <property type="entry name" value="Prn/Lys/Arg_de-COase_C_sf"/>
</dbReference>
<dbReference type="GO" id="GO:0016831">
    <property type="term" value="F:carboxy-lyase activity"/>
    <property type="evidence" value="ECO:0007669"/>
    <property type="project" value="UniProtKB-KW"/>
</dbReference>
<evidence type="ECO:0000313" key="7">
    <source>
        <dbReference type="Proteomes" id="UP000051461"/>
    </source>
</evidence>
<evidence type="ECO:0000256" key="3">
    <source>
        <dbReference type="ARBA" id="ARBA00022898"/>
    </source>
</evidence>
<dbReference type="PATRIC" id="fig|1423726.3.peg.3000"/>
<dbReference type="Pfam" id="PF01276">
    <property type="entry name" value="OKR_DC_1"/>
    <property type="match status" value="1"/>
</dbReference>
<dbReference type="InterPro" id="IPR011193">
    <property type="entry name" value="Orn/lys/arg_de-COase"/>
</dbReference>
<dbReference type="Pfam" id="PF03711">
    <property type="entry name" value="OKR_DC_1_C"/>
    <property type="match status" value="1"/>
</dbReference>
<sequence>MHYLQIAIEAGIEPPVQQDWQIVPLTSAVDVRRLAAVVARQGAFLKTTLPLPQFKAASDWAAIFAAATAYENQMVPSYVRDLLAFAQADPISFATPGHHSGQFLKQGPAGAALETLLGTIFLKADVSDSVPTLGDMLTHGGSALAAEKFAAQTFGADEAYFVTNGTTSANAICSAAALAPGDFVLFDRNSHKSLYNGALLLAGSIPIYLPATRNQYGLIGGTPAVAFDEAALRQQVAQIDPVQARQPHPFRLAVLQLDTYDGQYLQLPYVLKQLRGLCDYLLLDAAWAGYEHFLPVLASVDPGRQTYQPDDPGILVTQSLHKQQSGLAQTSQILKFDGHLKGQARYIDAYRFNHAYLKFVTTSFSYPLYASAASNAYLQQGQQGAEMWQSALKVGIEFRKQVLKTRLLRPFVPTTVQGKLWQSWSTAQLAADPQAWQMQPQADWHGFTGYAPQQYLNDPLKITLCSEKLPGPLINAYLMAQGFIPEKNDLFSVLFLVTPGSTQADWQRLLQALQRLERAYFAETPLKTLLPNVASTFATQTVTAFADQMAAELRRLQLIAMHQQLFKAGAWGQQIYQPQAADAQLTRNQITWCPLEKIVGQVAAEGALPYPPGVFVVAPGERWTTLAQHYFEALGAFMQAYPGFEFEIQGVRYAADGTGEALILTD</sequence>
<gene>
    <name evidence="6" type="ORF">FC07_GL002888</name>
</gene>
<organism evidence="6 7">
    <name type="scientific">Loigolactobacillus bifermentans DSM 20003</name>
    <dbReference type="NCBI Taxonomy" id="1423726"/>
    <lineage>
        <taxon>Bacteria</taxon>
        <taxon>Bacillati</taxon>
        <taxon>Bacillota</taxon>
        <taxon>Bacilli</taxon>
        <taxon>Lactobacillales</taxon>
        <taxon>Lactobacillaceae</taxon>
        <taxon>Loigolactobacillus</taxon>
    </lineage>
</organism>
<dbReference type="SUPFAM" id="SSF53383">
    <property type="entry name" value="PLP-dependent transferases"/>
    <property type="match status" value="1"/>
</dbReference>
<dbReference type="AlphaFoldDB" id="A0A0R1H0F7"/>
<dbReference type="RefSeq" id="WP_057904536.1">
    <property type="nucleotide sequence ID" value="NZ_AZDA01000054.1"/>
</dbReference>
<dbReference type="InterPro" id="IPR008286">
    <property type="entry name" value="Prn/Lys/Arg_de-COase_C"/>
</dbReference>
<dbReference type="SUPFAM" id="SSF55904">
    <property type="entry name" value="Ornithine decarboxylase C-terminal domain"/>
    <property type="match status" value="1"/>
</dbReference>
<dbReference type="InterPro" id="IPR000310">
    <property type="entry name" value="Orn/Lys/Arg_deCO2ase_major_dom"/>
</dbReference>
<keyword evidence="7" id="KW-1185">Reference proteome</keyword>
<accession>A0A0R1H0F7</accession>
<keyword evidence="3" id="KW-0663">Pyridoxal phosphate</keyword>
<dbReference type="EMBL" id="AZDA01000054">
    <property type="protein sequence ID" value="KRK37172.1"/>
    <property type="molecule type" value="Genomic_DNA"/>
</dbReference>
<dbReference type="STRING" id="1423726.FC07_GL002888"/>
<dbReference type="GO" id="GO:0030170">
    <property type="term" value="F:pyridoxal phosphate binding"/>
    <property type="evidence" value="ECO:0007669"/>
    <property type="project" value="TreeGrafter"/>
</dbReference>
<dbReference type="InterPro" id="IPR015424">
    <property type="entry name" value="PyrdxlP-dep_Trfase"/>
</dbReference>
<dbReference type="Gene3D" id="3.90.100.10">
    <property type="entry name" value="Orn/Lys/Arg decarboxylase, C-terminal domain"/>
    <property type="match status" value="1"/>
</dbReference>
<dbReference type="Gene3D" id="3.40.640.10">
    <property type="entry name" value="Type I PLP-dependent aspartate aminotransferase-like (Major domain)"/>
    <property type="match status" value="1"/>
</dbReference>
<dbReference type="Proteomes" id="UP000051461">
    <property type="component" value="Unassembled WGS sequence"/>
</dbReference>
<protein>
    <submittedName>
        <fullName evidence="6">Ornithine decarboxylase</fullName>
    </submittedName>
</protein>
<dbReference type="InterPro" id="IPR015422">
    <property type="entry name" value="PyrdxlP-dep_Trfase_small"/>
</dbReference>
<comment type="caution">
    <text evidence="6">The sequence shown here is derived from an EMBL/GenBank/DDBJ whole genome shotgun (WGS) entry which is preliminary data.</text>
</comment>
<dbReference type="Gene3D" id="3.90.1150.10">
    <property type="entry name" value="Aspartate Aminotransferase, domain 1"/>
    <property type="match status" value="1"/>
</dbReference>
<reference evidence="6 7" key="1">
    <citation type="journal article" date="2015" name="Genome Announc.">
        <title>Expanding the biotechnology potential of lactobacilli through comparative genomics of 213 strains and associated genera.</title>
        <authorList>
            <person name="Sun Z."/>
            <person name="Harris H.M."/>
            <person name="McCann A."/>
            <person name="Guo C."/>
            <person name="Argimon S."/>
            <person name="Zhang W."/>
            <person name="Yang X."/>
            <person name="Jeffery I.B."/>
            <person name="Cooney J.C."/>
            <person name="Kagawa T.F."/>
            <person name="Liu W."/>
            <person name="Song Y."/>
            <person name="Salvetti E."/>
            <person name="Wrobel A."/>
            <person name="Rasinkangas P."/>
            <person name="Parkhill J."/>
            <person name="Rea M.C."/>
            <person name="O'Sullivan O."/>
            <person name="Ritari J."/>
            <person name="Douillard F.P."/>
            <person name="Paul Ross R."/>
            <person name="Yang R."/>
            <person name="Briner A.E."/>
            <person name="Felis G.E."/>
            <person name="de Vos W.M."/>
            <person name="Barrangou R."/>
            <person name="Klaenhammer T.R."/>
            <person name="Caufield P.W."/>
            <person name="Cui Y."/>
            <person name="Zhang H."/>
            <person name="O'Toole P.W."/>
        </authorList>
    </citation>
    <scope>NUCLEOTIDE SEQUENCE [LARGE SCALE GENOMIC DNA]</scope>
    <source>
        <strain evidence="6 7">DSM 20003</strain>
    </source>
</reference>
<dbReference type="OrthoDB" id="9815233at2"/>
<evidence type="ECO:0000256" key="2">
    <source>
        <dbReference type="ARBA" id="ARBA00022793"/>
    </source>
</evidence>
<evidence type="ECO:0000259" key="5">
    <source>
        <dbReference type="PROSITE" id="PS00703"/>
    </source>
</evidence>
<dbReference type="PANTHER" id="PTHR45229:SF3">
    <property type="entry name" value="BIODEGRADATIVE ARGININE DECARBOXYLASE"/>
    <property type="match status" value="1"/>
</dbReference>
<evidence type="ECO:0000256" key="4">
    <source>
        <dbReference type="ARBA" id="ARBA00023239"/>
    </source>
</evidence>
<dbReference type="PROSITE" id="PS00703">
    <property type="entry name" value="OKR_DC_1"/>
    <property type="match status" value="1"/>
</dbReference>
<keyword evidence="2" id="KW-0210">Decarboxylase</keyword>
<comment type="similarity">
    <text evidence="1">Belongs to the Orn/Lys/Arg decarboxylase class-I family.</text>
</comment>